<gene>
    <name evidence="1" type="ORF">MW084_04860</name>
</gene>
<protein>
    <submittedName>
        <fullName evidence="1">Uncharacterized protein</fullName>
    </submittedName>
</protein>
<reference evidence="1" key="1">
    <citation type="submission" date="2022-04" db="EMBL/GenBank/DDBJ databases">
        <title>Systematic whole-genome sequencing reveals an unexpected diversity among actinomycetoma pathogens and provides insights into their antibacterial susceptibilities.</title>
        <authorList>
            <person name="Watson A.K."/>
            <person name="Kepplinger B."/>
            <person name="Bakhiet S.M."/>
            <person name="Mhmoud N.A."/>
            <person name="Chapman J."/>
            <person name="Allenby N."/>
            <person name="Mickiewicz K."/>
            <person name="Goodfellow M."/>
            <person name="Fahal A.H."/>
            <person name="Errington J."/>
        </authorList>
    </citation>
    <scope>NUCLEOTIDE SEQUENCE</scope>
    <source>
        <strain evidence="1">SD 504</strain>
    </source>
</reference>
<sequence>MTLTLMWEARAVPGRGADLLEWARARRLPAVPLRRETFTAAQDRVLVLTWWDAPEDAEVPELPEPPADLLTRPVHRWRFVSHGVADGPGGES</sequence>
<keyword evidence="2" id="KW-1185">Reference proteome</keyword>
<evidence type="ECO:0000313" key="2">
    <source>
        <dbReference type="Proteomes" id="UP001056383"/>
    </source>
</evidence>
<dbReference type="Proteomes" id="UP001056383">
    <property type="component" value="Chromosome"/>
</dbReference>
<proteinExistence type="predicted"/>
<dbReference type="EMBL" id="CP095474">
    <property type="protein sequence ID" value="URN15385.1"/>
    <property type="molecule type" value="Genomic_DNA"/>
</dbReference>
<name>A0ABY4TEF5_9ACTN</name>
<dbReference type="RefSeq" id="WP_010471830.1">
    <property type="nucleotide sequence ID" value="NZ_CP095474.1"/>
</dbReference>
<organism evidence="1 2">
    <name type="scientific">Streptomyces sudanensis</name>
    <dbReference type="NCBI Taxonomy" id="436397"/>
    <lineage>
        <taxon>Bacteria</taxon>
        <taxon>Bacillati</taxon>
        <taxon>Actinomycetota</taxon>
        <taxon>Actinomycetes</taxon>
        <taxon>Kitasatosporales</taxon>
        <taxon>Streptomycetaceae</taxon>
        <taxon>Streptomyces</taxon>
    </lineage>
</organism>
<evidence type="ECO:0000313" key="1">
    <source>
        <dbReference type="EMBL" id="URN15385.1"/>
    </source>
</evidence>
<accession>A0ABY4TEF5</accession>